<feature type="chain" id="PRO_5038099816" evidence="9">
    <location>
        <begin position="22"/>
        <end position="357"/>
    </location>
</feature>
<dbReference type="GO" id="GO:0008360">
    <property type="term" value="P:regulation of cell shape"/>
    <property type="evidence" value="ECO:0007669"/>
    <property type="project" value="UniProtKB-UniRule"/>
</dbReference>
<dbReference type="PROSITE" id="PS52029">
    <property type="entry name" value="LD_TPASE"/>
    <property type="match status" value="1"/>
</dbReference>
<organism evidence="11 12">
    <name type="scientific">Brevundimonas goettingensis</name>
    <dbReference type="NCBI Taxonomy" id="2774190"/>
    <lineage>
        <taxon>Bacteria</taxon>
        <taxon>Pseudomonadati</taxon>
        <taxon>Pseudomonadota</taxon>
        <taxon>Alphaproteobacteria</taxon>
        <taxon>Caulobacterales</taxon>
        <taxon>Caulobacteraceae</taxon>
        <taxon>Brevundimonas</taxon>
    </lineage>
</organism>
<dbReference type="GO" id="GO:0071555">
    <property type="term" value="P:cell wall organization"/>
    <property type="evidence" value="ECO:0007669"/>
    <property type="project" value="UniProtKB-UniRule"/>
</dbReference>
<dbReference type="AlphaFoldDB" id="A0A975C534"/>
<dbReference type="RefSeq" id="WP_207870895.1">
    <property type="nucleotide sequence ID" value="NZ_CP062222.1"/>
</dbReference>
<dbReference type="SUPFAM" id="SSF47090">
    <property type="entry name" value="PGBD-like"/>
    <property type="match status" value="1"/>
</dbReference>
<keyword evidence="4 7" id="KW-0133">Cell shape</keyword>
<evidence type="ECO:0000256" key="2">
    <source>
        <dbReference type="ARBA" id="ARBA00005992"/>
    </source>
</evidence>
<feature type="signal peptide" evidence="9">
    <location>
        <begin position="1"/>
        <end position="21"/>
    </location>
</feature>
<evidence type="ECO:0000256" key="3">
    <source>
        <dbReference type="ARBA" id="ARBA00022679"/>
    </source>
</evidence>
<keyword evidence="12" id="KW-1185">Reference proteome</keyword>
<evidence type="ECO:0000256" key="7">
    <source>
        <dbReference type="PROSITE-ProRule" id="PRU01373"/>
    </source>
</evidence>
<feature type="compositionally biased region" description="Low complexity" evidence="8">
    <location>
        <begin position="72"/>
        <end position="82"/>
    </location>
</feature>
<feature type="active site" description="Proton donor/acceptor" evidence="7">
    <location>
        <position position="317"/>
    </location>
</feature>
<evidence type="ECO:0000256" key="9">
    <source>
        <dbReference type="SAM" id="SignalP"/>
    </source>
</evidence>
<dbReference type="PROSITE" id="PS51257">
    <property type="entry name" value="PROKAR_LIPOPROTEIN"/>
    <property type="match status" value="1"/>
</dbReference>
<dbReference type="EMBL" id="CP062222">
    <property type="protein sequence ID" value="QTC91717.1"/>
    <property type="molecule type" value="Genomic_DNA"/>
</dbReference>
<keyword evidence="9" id="KW-0732">Signal</keyword>
<evidence type="ECO:0000313" key="11">
    <source>
        <dbReference type="EMBL" id="QTC91717.1"/>
    </source>
</evidence>
<comment type="similarity">
    <text evidence="2">Belongs to the YkuD family.</text>
</comment>
<keyword evidence="3" id="KW-0808">Transferase</keyword>
<evidence type="ECO:0000256" key="1">
    <source>
        <dbReference type="ARBA" id="ARBA00004752"/>
    </source>
</evidence>
<feature type="region of interest" description="Disordered" evidence="8">
    <location>
        <begin position="23"/>
        <end position="82"/>
    </location>
</feature>
<feature type="active site" description="Nucleophile" evidence="7">
    <location>
        <position position="333"/>
    </location>
</feature>
<gene>
    <name evidence="11" type="ORF">IFJ75_01930</name>
</gene>
<dbReference type="GO" id="GO:0018104">
    <property type="term" value="P:peptidoglycan-protein cross-linking"/>
    <property type="evidence" value="ECO:0007669"/>
    <property type="project" value="TreeGrafter"/>
</dbReference>
<dbReference type="InterPro" id="IPR036365">
    <property type="entry name" value="PGBD-like_sf"/>
</dbReference>
<dbReference type="CDD" id="cd16913">
    <property type="entry name" value="YkuD_like"/>
    <property type="match status" value="1"/>
</dbReference>
<dbReference type="PANTHER" id="PTHR30582">
    <property type="entry name" value="L,D-TRANSPEPTIDASE"/>
    <property type="match status" value="1"/>
</dbReference>
<dbReference type="GO" id="GO:0005576">
    <property type="term" value="C:extracellular region"/>
    <property type="evidence" value="ECO:0007669"/>
    <property type="project" value="TreeGrafter"/>
</dbReference>
<dbReference type="InterPro" id="IPR005490">
    <property type="entry name" value="LD_TPept_cat_dom"/>
</dbReference>
<evidence type="ECO:0000256" key="5">
    <source>
        <dbReference type="ARBA" id="ARBA00022984"/>
    </source>
</evidence>
<sequence length="357" mass="37274">MRLRHLLLISAALPLAVGSLAACGSPDRQNSRAEAPGTPAATPGLSRADIEGALPAPEAVPDTAVSGQAVEAPDPAADTPPDAGLIRLQILLDRTPFSPGQIDGLRGSNTRQAIEAWRKANGQEDETFTEADMVQALASTDSAPVMADYVLSAEDVAGPFSPPPTDDLSLQAELGANYSTAREKIAERFHISEALLQALNPGVDFKTAGVKIIVPGVSQAALPEVARIEVSKAEKAIRAYDASGKLIAYYPATIGSGDNPSPSGEVKVNGVARTPDYTYDPAKLNFGRGPKVTVPAGPNNPVGAVWIDLDRPSYGIHGTPDPTTIGKTASHGCVRLTNWDALELAEAVKPGVMVHFR</sequence>
<dbReference type="GO" id="GO:0016740">
    <property type="term" value="F:transferase activity"/>
    <property type="evidence" value="ECO:0007669"/>
    <property type="project" value="UniProtKB-KW"/>
</dbReference>
<dbReference type="SUPFAM" id="SSF141523">
    <property type="entry name" value="L,D-transpeptidase catalytic domain-like"/>
    <property type="match status" value="1"/>
</dbReference>
<dbReference type="KEGG" id="bgoe:IFJ75_01930"/>
<evidence type="ECO:0000259" key="10">
    <source>
        <dbReference type="PROSITE" id="PS52029"/>
    </source>
</evidence>
<dbReference type="Proteomes" id="UP000663918">
    <property type="component" value="Chromosome"/>
</dbReference>
<keyword evidence="6 7" id="KW-0961">Cell wall biogenesis/degradation</keyword>
<dbReference type="Pfam" id="PF03734">
    <property type="entry name" value="YkuD"/>
    <property type="match status" value="1"/>
</dbReference>
<evidence type="ECO:0000256" key="4">
    <source>
        <dbReference type="ARBA" id="ARBA00022960"/>
    </source>
</evidence>
<protein>
    <submittedName>
        <fullName evidence="11">L,D-transpeptidase</fullName>
    </submittedName>
</protein>
<evidence type="ECO:0000256" key="6">
    <source>
        <dbReference type="ARBA" id="ARBA00023316"/>
    </source>
</evidence>
<keyword evidence="5 7" id="KW-0573">Peptidoglycan synthesis</keyword>
<dbReference type="PANTHER" id="PTHR30582:SF30">
    <property type="entry name" value="BLR4375 PROTEIN"/>
    <property type="match status" value="1"/>
</dbReference>
<feature type="compositionally biased region" description="Low complexity" evidence="8">
    <location>
        <begin position="35"/>
        <end position="44"/>
    </location>
</feature>
<evidence type="ECO:0000256" key="8">
    <source>
        <dbReference type="SAM" id="MobiDB-lite"/>
    </source>
</evidence>
<dbReference type="InterPro" id="IPR050979">
    <property type="entry name" value="LD-transpeptidase"/>
</dbReference>
<name>A0A975C534_9CAUL</name>
<dbReference type="InterPro" id="IPR038063">
    <property type="entry name" value="Transpep_catalytic_dom"/>
</dbReference>
<accession>A0A975C534</accession>
<evidence type="ECO:0000313" key="12">
    <source>
        <dbReference type="Proteomes" id="UP000663918"/>
    </source>
</evidence>
<dbReference type="Gene3D" id="2.40.440.10">
    <property type="entry name" value="L,D-transpeptidase catalytic domain-like"/>
    <property type="match status" value="1"/>
</dbReference>
<comment type="pathway">
    <text evidence="1 7">Cell wall biogenesis; peptidoglycan biosynthesis.</text>
</comment>
<reference evidence="11" key="1">
    <citation type="submission" date="2020-09" db="EMBL/GenBank/DDBJ databases">
        <title>Brevundimonas sp. LVF2 isolated from a puddle in Goettingen, Germany.</title>
        <authorList>
            <person name="Friedrich I."/>
            <person name="Klassen A."/>
            <person name="Hannes N."/>
            <person name="Schneider D."/>
            <person name="Hertel R."/>
            <person name="Daniel R."/>
        </authorList>
    </citation>
    <scope>NUCLEOTIDE SEQUENCE</scope>
    <source>
        <strain evidence="11">LVF2</strain>
    </source>
</reference>
<feature type="domain" description="L,D-TPase catalytic" evidence="10">
    <location>
        <begin position="226"/>
        <end position="357"/>
    </location>
</feature>
<proteinExistence type="inferred from homology"/>
<dbReference type="GO" id="GO:0071972">
    <property type="term" value="F:peptidoglycan L,D-transpeptidase activity"/>
    <property type="evidence" value="ECO:0007669"/>
    <property type="project" value="TreeGrafter"/>
</dbReference>